<evidence type="ECO:0008006" key="3">
    <source>
        <dbReference type="Google" id="ProtNLM"/>
    </source>
</evidence>
<accession>A0A4R8C5D1</accession>
<dbReference type="AlphaFoldDB" id="A0A4R8C5D1"/>
<keyword evidence="2" id="KW-1185">Reference proteome</keyword>
<evidence type="ECO:0000313" key="1">
    <source>
        <dbReference type="EMBL" id="TDW71098.1"/>
    </source>
</evidence>
<protein>
    <recommendedName>
        <fullName evidence="3">Aminoglycoside-2''-adenylyltransferase</fullName>
    </recommendedName>
</protein>
<dbReference type="RefSeq" id="WP_134106201.1">
    <property type="nucleotide sequence ID" value="NZ_SODP01000002.1"/>
</dbReference>
<comment type="caution">
    <text evidence="1">The sequence shown here is derived from an EMBL/GenBank/DDBJ whole genome shotgun (WGS) entry which is preliminary data.</text>
</comment>
<dbReference type="Gene3D" id="3.30.460.40">
    <property type="match status" value="1"/>
</dbReference>
<dbReference type="InterPro" id="IPR019646">
    <property type="entry name" value="Aminoglyc_AdlTrfase"/>
</dbReference>
<proteinExistence type="predicted"/>
<dbReference type="OrthoDB" id="4539099at2"/>
<gene>
    <name evidence="1" type="ORF">EV653_5170</name>
</gene>
<evidence type="ECO:0000313" key="2">
    <source>
        <dbReference type="Proteomes" id="UP000295146"/>
    </source>
</evidence>
<reference evidence="1 2" key="1">
    <citation type="submission" date="2019-03" db="EMBL/GenBank/DDBJ databases">
        <title>Genomic Encyclopedia of Type Strains, Phase III (KMG-III): the genomes of soil and plant-associated and newly described type strains.</title>
        <authorList>
            <person name="Whitman W."/>
        </authorList>
    </citation>
    <scope>NUCLEOTIDE SEQUENCE [LARGE SCALE GENOMIC DNA]</scope>
    <source>
        <strain evidence="1 2">VKM Ac-2573</strain>
    </source>
</reference>
<dbReference type="Pfam" id="PF10706">
    <property type="entry name" value="Aminoglyc_resit"/>
    <property type="match status" value="1"/>
</dbReference>
<sequence length="196" mass="22308">MSIDRSETLSAVRALFHDYPCRYWIAGGWALDLFAGRVRRQHGDADVVVLARDLDEVARTFTRPRPSVQNPETGECRPWAPGEQLAPGPNALVFPDSLHPHPIQILFAASDAGEWVYHRGRGTIRKPLDEITLRSPDGLPYLAPEIVLLFKSRGGRPKDNDDFADVAELLDPERRRWLFDRIAPRYPEHPWLTALR</sequence>
<organism evidence="1 2">
    <name type="scientific">Kribbella pratensis</name>
    <dbReference type="NCBI Taxonomy" id="2512112"/>
    <lineage>
        <taxon>Bacteria</taxon>
        <taxon>Bacillati</taxon>
        <taxon>Actinomycetota</taxon>
        <taxon>Actinomycetes</taxon>
        <taxon>Propionibacteriales</taxon>
        <taxon>Kribbellaceae</taxon>
        <taxon>Kribbella</taxon>
    </lineage>
</organism>
<dbReference type="EMBL" id="SODP01000002">
    <property type="protein sequence ID" value="TDW71098.1"/>
    <property type="molecule type" value="Genomic_DNA"/>
</dbReference>
<name>A0A4R8C5D1_9ACTN</name>
<dbReference type="Proteomes" id="UP000295146">
    <property type="component" value="Unassembled WGS sequence"/>
</dbReference>